<sequence length="386" mass="43862">MDIVTERSKMLEDYIKNNPTQIVPELKAPVLIGGQNQYLPVYRIPLTLLIYNIRNGRFSAELLKKESDLKRKLDPTNKQDAKILQEILLQQKAEETENLMNDLKTHGQLDPGLVTFDGAVINANRRMAILSKLHVETGDDRYGFLKVGVLPKTVNEKELWRIEAGLQFAKDFRLEYGPVNELLKLREGVKSGLTFTEISQSLGGRFTEKELQGRLKVLALIDSYLESTNQRGQYIKFQGQRTVELFNSLNDNVVEPLSKKYSKKAAAEVIPIAFRLIESGNVTYLDLRKLRSVMLDKSAHDILVKNFEPENRKSLALNDLVDRFQIAKEIVDAKDEQTKPKQLVEKAIALIGAIDPRNPVLRDKEMIKLLEDLQSTLGVLLALAKR</sequence>
<evidence type="ECO:0000313" key="2">
    <source>
        <dbReference type="Proteomes" id="UP000033966"/>
    </source>
</evidence>
<gene>
    <name evidence="1" type="ORF">UW92_C0001G0008</name>
</gene>
<evidence type="ECO:0008006" key="3">
    <source>
        <dbReference type="Google" id="ProtNLM"/>
    </source>
</evidence>
<comment type="caution">
    <text evidence="1">The sequence shown here is derived from an EMBL/GenBank/DDBJ whole genome shotgun (WGS) entry which is preliminary data.</text>
</comment>
<name>A0A0G1NH51_9BACT</name>
<organism evidence="1 2">
    <name type="scientific">Candidatus Jorgensenbacteria bacterium GW2011_GWA2_45_13</name>
    <dbReference type="NCBI Taxonomy" id="1618662"/>
    <lineage>
        <taxon>Bacteria</taxon>
        <taxon>Candidatus Joergenseniibacteriota</taxon>
    </lineage>
</organism>
<reference evidence="1 2" key="1">
    <citation type="journal article" date="2015" name="Nature">
        <title>rRNA introns, odd ribosomes, and small enigmatic genomes across a large radiation of phyla.</title>
        <authorList>
            <person name="Brown C.T."/>
            <person name="Hug L.A."/>
            <person name="Thomas B.C."/>
            <person name="Sharon I."/>
            <person name="Castelle C.J."/>
            <person name="Singh A."/>
            <person name="Wilkins M.J."/>
            <person name="Williams K.H."/>
            <person name="Banfield J.F."/>
        </authorList>
    </citation>
    <scope>NUCLEOTIDE SEQUENCE [LARGE SCALE GENOMIC DNA]</scope>
</reference>
<accession>A0A0G1NH51</accession>
<dbReference type="Proteomes" id="UP000033966">
    <property type="component" value="Unassembled WGS sequence"/>
</dbReference>
<protein>
    <recommendedName>
        <fullName evidence="3">ParB/Sulfiredoxin domain-containing protein</fullName>
    </recommendedName>
</protein>
<evidence type="ECO:0000313" key="1">
    <source>
        <dbReference type="EMBL" id="KKT92442.1"/>
    </source>
</evidence>
<proteinExistence type="predicted"/>
<dbReference type="EMBL" id="LCKF01000001">
    <property type="protein sequence ID" value="KKT92442.1"/>
    <property type="molecule type" value="Genomic_DNA"/>
</dbReference>
<dbReference type="AlphaFoldDB" id="A0A0G1NH51"/>